<gene>
    <name evidence="2" type="ORF">AZE42_10415</name>
</gene>
<reference evidence="2 3" key="1">
    <citation type="submission" date="2016-03" db="EMBL/GenBank/DDBJ databases">
        <title>Comparative genomics of the ectomycorrhizal sister species Rhizopogon vinicolor and Rhizopogon vesiculosus (Basidiomycota: Boletales) reveals a divergence of the mating type B locus.</title>
        <authorList>
            <person name="Mujic A.B."/>
            <person name="Kuo A."/>
            <person name="Tritt A."/>
            <person name="Lipzen A."/>
            <person name="Chen C."/>
            <person name="Johnson J."/>
            <person name="Sharma A."/>
            <person name="Barry K."/>
            <person name="Grigoriev I.V."/>
            <person name="Spatafora J.W."/>
        </authorList>
    </citation>
    <scope>NUCLEOTIDE SEQUENCE [LARGE SCALE GENOMIC DNA]</scope>
    <source>
        <strain evidence="2 3">AM-OR11-056</strain>
    </source>
</reference>
<keyword evidence="3" id="KW-1185">Reference proteome</keyword>
<feature type="region of interest" description="Disordered" evidence="1">
    <location>
        <begin position="1"/>
        <end position="60"/>
    </location>
</feature>
<feature type="compositionally biased region" description="Low complexity" evidence="1">
    <location>
        <begin position="29"/>
        <end position="48"/>
    </location>
</feature>
<protein>
    <submittedName>
        <fullName evidence="2">Uncharacterized protein</fullName>
    </submittedName>
</protein>
<evidence type="ECO:0000313" key="3">
    <source>
        <dbReference type="Proteomes" id="UP000183567"/>
    </source>
</evidence>
<comment type="caution">
    <text evidence="2">The sequence shown here is derived from an EMBL/GenBank/DDBJ whole genome shotgun (WGS) entry which is preliminary data.</text>
</comment>
<organism evidence="2 3">
    <name type="scientific">Rhizopogon vesiculosus</name>
    <dbReference type="NCBI Taxonomy" id="180088"/>
    <lineage>
        <taxon>Eukaryota</taxon>
        <taxon>Fungi</taxon>
        <taxon>Dikarya</taxon>
        <taxon>Basidiomycota</taxon>
        <taxon>Agaricomycotina</taxon>
        <taxon>Agaricomycetes</taxon>
        <taxon>Agaricomycetidae</taxon>
        <taxon>Boletales</taxon>
        <taxon>Suillineae</taxon>
        <taxon>Rhizopogonaceae</taxon>
        <taxon>Rhizopogon</taxon>
    </lineage>
</organism>
<dbReference type="OrthoDB" id="3365917at2759"/>
<evidence type="ECO:0000256" key="1">
    <source>
        <dbReference type="SAM" id="MobiDB-lite"/>
    </source>
</evidence>
<dbReference type="AlphaFoldDB" id="A0A1J8QJE1"/>
<dbReference type="EMBL" id="LVVM01004046">
    <property type="protein sequence ID" value="OJA13705.1"/>
    <property type="molecule type" value="Genomic_DNA"/>
</dbReference>
<dbReference type="Proteomes" id="UP000183567">
    <property type="component" value="Unassembled WGS sequence"/>
</dbReference>
<sequence>MRVPLITGPQYQDIGPRKGGGGGGKSTVATTASKGSTSRSSSRGKTSSAPKSRVTISSPTSRGTTRFINRCLLLFKYVIQWLSSMYGSGYPEDYCPVEFSLWLLPIILEQVKEAHFISSSTGTTFRLLSDNCTVTSLISSIKANCSSNLASSTSKSPSPFPAPGGPQPEQAIQYYRSYSIVLTLDGYNNLNSPNTSNSPLPSGIDTTLLNCLNYTIGQAAPPFDGASMHFTSPPCLGAVSFVWILWLLLHYA</sequence>
<evidence type="ECO:0000313" key="2">
    <source>
        <dbReference type="EMBL" id="OJA13705.1"/>
    </source>
</evidence>
<dbReference type="STRING" id="180088.A0A1J8QJE1"/>
<accession>A0A1J8QJE1</accession>
<name>A0A1J8QJE1_9AGAM</name>
<proteinExistence type="predicted"/>